<sequence>MAGEAEGRGWRRVVSGRIAAWAAAAAGPARAAVARGGAAGWRCGGTWFVGLDALPNGPDGAMGGVEFPWRDLGLAPVPLHPGQLSVTRAGYPRPSEEEGEAAYRFRLLRDAAHLDGLLPVGPDKRRMVKEPHGWILGLPLNRAGAGAAPLVVWEGSHLVMGAALRAAFAGVRGPLEDHDITEVYQAARRQVFETCRRVELPGTPGEAVVLHRHLIHGVAPWAEGAEAEEPGRMVAYFRPVMASVAAWLGQEG</sequence>
<dbReference type="RefSeq" id="WP_165048935.1">
    <property type="nucleotide sequence ID" value="NZ_JAALFE010000006.1"/>
</dbReference>
<accession>A0A6M1U419</accession>
<reference evidence="1 2" key="1">
    <citation type="submission" date="2020-02" db="EMBL/GenBank/DDBJ databases">
        <title>Rhodobacter translucens sp. nov., a novel bacterium isolated from activated sludge.</title>
        <authorList>
            <person name="Liu J."/>
        </authorList>
    </citation>
    <scope>NUCLEOTIDE SEQUENCE [LARGE SCALE GENOMIC DNA]</scope>
    <source>
        <strain evidence="1 2">HX-7-19</strain>
    </source>
</reference>
<proteinExistence type="predicted"/>
<name>A0A6M1U419_9RHOB</name>
<dbReference type="EMBL" id="JAALFE010000006">
    <property type="protein sequence ID" value="NGQ90945.1"/>
    <property type="molecule type" value="Genomic_DNA"/>
</dbReference>
<dbReference type="AlphaFoldDB" id="A0A6M1U419"/>
<evidence type="ECO:0000313" key="1">
    <source>
        <dbReference type="EMBL" id="NGQ90945.1"/>
    </source>
</evidence>
<dbReference type="Proteomes" id="UP000474758">
    <property type="component" value="Unassembled WGS sequence"/>
</dbReference>
<keyword evidence="2" id="KW-1185">Reference proteome</keyword>
<organism evidence="1 2">
    <name type="scientific">Paragemmobacter kunshanensis</name>
    <dbReference type="NCBI Taxonomy" id="2583234"/>
    <lineage>
        <taxon>Bacteria</taxon>
        <taxon>Pseudomonadati</taxon>
        <taxon>Pseudomonadota</taxon>
        <taxon>Alphaproteobacteria</taxon>
        <taxon>Rhodobacterales</taxon>
        <taxon>Paracoccaceae</taxon>
        <taxon>Paragemmobacter</taxon>
    </lineage>
</organism>
<protein>
    <recommendedName>
        <fullName evidence="3">Phytanoyl-CoA dioxygenase family protein</fullName>
    </recommendedName>
</protein>
<gene>
    <name evidence="1" type="ORF">G5V65_08545</name>
</gene>
<evidence type="ECO:0000313" key="2">
    <source>
        <dbReference type="Proteomes" id="UP000474758"/>
    </source>
</evidence>
<comment type="caution">
    <text evidence="1">The sequence shown here is derived from an EMBL/GenBank/DDBJ whole genome shotgun (WGS) entry which is preliminary data.</text>
</comment>
<dbReference type="SUPFAM" id="SSF51197">
    <property type="entry name" value="Clavaminate synthase-like"/>
    <property type="match status" value="1"/>
</dbReference>
<evidence type="ECO:0008006" key="3">
    <source>
        <dbReference type="Google" id="ProtNLM"/>
    </source>
</evidence>